<gene>
    <name evidence="1" type="ordered locus">TERMP_00154</name>
</gene>
<dbReference type="AlphaFoldDB" id="F0LHP7"/>
<keyword evidence="2" id="KW-1185">Reference proteome</keyword>
<dbReference type="RefSeq" id="WP_013466429.1">
    <property type="nucleotide sequence ID" value="NC_014804.1"/>
</dbReference>
<name>F0LHP7_THEBM</name>
<evidence type="ECO:0000313" key="2">
    <source>
        <dbReference type="Proteomes" id="UP000007478"/>
    </source>
</evidence>
<proteinExistence type="predicted"/>
<protein>
    <submittedName>
        <fullName evidence="1">Hypothetical membrane protein</fullName>
    </submittedName>
</protein>
<evidence type="ECO:0000313" key="1">
    <source>
        <dbReference type="EMBL" id="ADT83131.1"/>
    </source>
</evidence>
<dbReference type="GeneID" id="10040472"/>
<reference evidence="1 2" key="1">
    <citation type="journal article" date="2011" name="J. Bacteriol.">
        <title>Complete genome sequence of the hyperthermophilic, piezophilic, heterotrophic, and carboxydotrophic archaeon Thermococcus barophilus MP.</title>
        <authorList>
            <person name="Vannier P."/>
            <person name="Marteinsson V.T."/>
            <person name="Fridjonsson O.H."/>
            <person name="Oger P."/>
            <person name="Jebbar M."/>
        </authorList>
    </citation>
    <scope>NUCLEOTIDE SEQUENCE [LARGE SCALE GENOMIC DNA]</scope>
    <source>
        <strain evidence="2">DSM 11836 / MP</strain>
    </source>
</reference>
<sequence length="255" mass="29404">MYSAKLEGYAYPPDFWRGNPILIQRTTTSKGSNMSVLLFNGSALLKIHTWDECSMLYPVPVGGRIFTLCLSKSKAKYTSNILELFEVKNKNKKAELLNIFRTKGYIYVYDVDDFKGFPAFKLWKHSSLIIYTNESIFLFNSTHVLNLLTNERIELSEGLKNMEYYVAYCCNGWILFTKSGAYSLKNDKFENLTPKLITFLENVSLDYSKESVKLPSTLENIKNGSIFFPINKIFTVIIIGITTVLIIMILRRNRR</sequence>
<dbReference type="Proteomes" id="UP000007478">
    <property type="component" value="Chromosome"/>
</dbReference>
<organism evidence="1 2">
    <name type="scientific">Thermococcus barophilus (strain DSM 11836 / MP)</name>
    <dbReference type="NCBI Taxonomy" id="391623"/>
    <lineage>
        <taxon>Archaea</taxon>
        <taxon>Methanobacteriati</taxon>
        <taxon>Methanobacteriota</taxon>
        <taxon>Thermococci</taxon>
        <taxon>Thermococcales</taxon>
        <taxon>Thermococcaceae</taxon>
        <taxon>Thermococcus</taxon>
    </lineage>
</organism>
<dbReference type="PATRIC" id="fig|391623.17.peg.155"/>
<dbReference type="HOGENOM" id="CLU_1088282_0_0_2"/>
<dbReference type="EMBL" id="CP002372">
    <property type="protein sequence ID" value="ADT83131.1"/>
    <property type="molecule type" value="Genomic_DNA"/>
</dbReference>
<dbReference type="KEGG" id="tba:TERMP_00154"/>
<accession>F0LHP7</accession>